<sequence length="348" mass="36393">MPVQLESIAFNWGGTAQNSALRIRSSYAAAIAVPEWVRGGRNEPSAYAIAQILAGGNAPQLRVSFSGAEAGEVVSIAAAGNGTVLGNIAAQDVHFDEHGNATVQMPLANCTIGAATVGIVNTTFTWTATEGGGQPYQVAQTHHRSYLTLTTPTAPWTQNGTNQDPWATALEAACTYANGTATATNAGGGITTGVNGSGAQYNPAPSLFINNAGALNVRLTTFLNWRAGGAVFPMQLNCSDCGALVMLLSNLLGATFYSGEFVNSAVGDITTLPINGMGGAGWNIWNWVFHEVCWVQFATNSQVFDAAARLTQAAPVLPSNMQFDTAYRPALTNDNVQTRGAAERYPVQ</sequence>
<dbReference type="Proteomes" id="UP000662747">
    <property type="component" value="Chromosome"/>
</dbReference>
<gene>
    <name evidence="1" type="ORF">JY651_50990</name>
</gene>
<name>A0ABX7NX70_9BACT</name>
<accession>A0ABX7NX70</accession>
<dbReference type="RefSeq" id="WP_206724888.1">
    <property type="nucleotide sequence ID" value="NZ_CP071090.1"/>
</dbReference>
<evidence type="ECO:0000313" key="1">
    <source>
        <dbReference type="EMBL" id="QSQ23313.1"/>
    </source>
</evidence>
<protein>
    <submittedName>
        <fullName evidence="1">Uncharacterized protein</fullName>
    </submittedName>
</protein>
<evidence type="ECO:0000313" key="2">
    <source>
        <dbReference type="Proteomes" id="UP000662747"/>
    </source>
</evidence>
<proteinExistence type="predicted"/>
<dbReference type="EMBL" id="CP071090">
    <property type="protein sequence ID" value="QSQ23313.1"/>
    <property type="molecule type" value="Genomic_DNA"/>
</dbReference>
<reference evidence="1 2" key="1">
    <citation type="submission" date="2021-02" db="EMBL/GenBank/DDBJ databases">
        <title>De Novo genome assembly of isolated myxobacteria.</title>
        <authorList>
            <person name="Stevens D.C."/>
        </authorList>
    </citation>
    <scope>NUCLEOTIDE SEQUENCE [LARGE SCALE GENOMIC DNA]</scope>
    <source>
        <strain evidence="2">SCPEA02</strain>
    </source>
</reference>
<keyword evidence="2" id="KW-1185">Reference proteome</keyword>
<organism evidence="1 2">
    <name type="scientific">Pyxidicoccus parkwayensis</name>
    <dbReference type="NCBI Taxonomy" id="2813578"/>
    <lineage>
        <taxon>Bacteria</taxon>
        <taxon>Pseudomonadati</taxon>
        <taxon>Myxococcota</taxon>
        <taxon>Myxococcia</taxon>
        <taxon>Myxococcales</taxon>
        <taxon>Cystobacterineae</taxon>
        <taxon>Myxococcaceae</taxon>
        <taxon>Pyxidicoccus</taxon>
    </lineage>
</organism>